<keyword evidence="1" id="KW-1133">Transmembrane helix</keyword>
<keyword evidence="1" id="KW-0472">Membrane</keyword>
<evidence type="ECO:0000256" key="1">
    <source>
        <dbReference type="SAM" id="Phobius"/>
    </source>
</evidence>
<protein>
    <submittedName>
        <fullName evidence="2">Unannotated protein</fullName>
    </submittedName>
</protein>
<proteinExistence type="predicted"/>
<gene>
    <name evidence="2" type="ORF">UFOPK1835_00971</name>
</gene>
<reference evidence="2" key="1">
    <citation type="submission" date="2020-05" db="EMBL/GenBank/DDBJ databases">
        <authorList>
            <person name="Chiriac C."/>
            <person name="Salcher M."/>
            <person name="Ghai R."/>
            <person name="Kavagutti S V."/>
        </authorList>
    </citation>
    <scope>NUCLEOTIDE SEQUENCE</scope>
</reference>
<feature type="transmembrane region" description="Helical" evidence="1">
    <location>
        <begin position="6"/>
        <end position="24"/>
    </location>
</feature>
<dbReference type="AlphaFoldDB" id="A0A6J6H6S6"/>
<accession>A0A6J6H6S6</accession>
<evidence type="ECO:0000313" key="2">
    <source>
        <dbReference type="EMBL" id="CAB4609261.1"/>
    </source>
</evidence>
<name>A0A6J6H6S6_9ZZZZ</name>
<keyword evidence="1" id="KW-0812">Transmembrane</keyword>
<organism evidence="2">
    <name type="scientific">freshwater metagenome</name>
    <dbReference type="NCBI Taxonomy" id="449393"/>
    <lineage>
        <taxon>unclassified sequences</taxon>
        <taxon>metagenomes</taxon>
        <taxon>ecological metagenomes</taxon>
    </lineage>
</organism>
<dbReference type="EMBL" id="CAEZUP010000034">
    <property type="protein sequence ID" value="CAB4609261.1"/>
    <property type="molecule type" value="Genomic_DNA"/>
</dbReference>
<sequence>MLIRIGLIVAGVVASLFGGLVALARSRRPEPTWEPGLEFNPDFDLTPEEILSDIRGEAPGI</sequence>